<dbReference type="Pfam" id="PF00665">
    <property type="entry name" value="rve"/>
    <property type="match status" value="1"/>
</dbReference>
<dbReference type="InterPro" id="IPR001584">
    <property type="entry name" value="Integrase_cat-core"/>
</dbReference>
<protein>
    <recommendedName>
        <fullName evidence="2">Integrase catalytic domain-containing protein</fullName>
    </recommendedName>
</protein>
<evidence type="ECO:0000256" key="1">
    <source>
        <dbReference type="SAM" id="Phobius"/>
    </source>
</evidence>
<reference evidence="3 4" key="1">
    <citation type="submission" date="2016-01" db="EMBL/GenBank/DDBJ databases">
        <title>High potential of lignocellulose degradation of a new Verrucomicrobia species.</title>
        <authorList>
            <person name="Wang Y."/>
            <person name="Shi Y."/>
            <person name="Qiu Z."/>
            <person name="Liu S."/>
            <person name="Yang H."/>
        </authorList>
    </citation>
    <scope>NUCLEOTIDE SEQUENCE [LARGE SCALE GENOMIC DNA]</scope>
    <source>
        <strain evidence="3 4">TSB47</strain>
    </source>
</reference>
<feature type="domain" description="Integrase catalytic" evidence="2">
    <location>
        <begin position="12"/>
        <end position="134"/>
    </location>
</feature>
<dbReference type="PROSITE" id="PS50994">
    <property type="entry name" value="INTEGRASE"/>
    <property type="match status" value="1"/>
</dbReference>
<feature type="transmembrane region" description="Helical" evidence="1">
    <location>
        <begin position="22"/>
        <end position="46"/>
    </location>
</feature>
<dbReference type="InterPro" id="IPR050900">
    <property type="entry name" value="Transposase_IS3/IS150/IS904"/>
</dbReference>
<evidence type="ECO:0000313" key="4">
    <source>
        <dbReference type="Proteomes" id="UP000078486"/>
    </source>
</evidence>
<dbReference type="RefSeq" id="WP_068768813.1">
    <property type="nucleotide sequence ID" value="NZ_CP109796.1"/>
</dbReference>
<keyword evidence="4" id="KW-1185">Reference proteome</keyword>
<dbReference type="STRING" id="1184151.AW736_03110"/>
<dbReference type="AlphaFoldDB" id="A0A178IP31"/>
<dbReference type="InterPro" id="IPR012337">
    <property type="entry name" value="RNaseH-like_sf"/>
</dbReference>
<dbReference type="Gene3D" id="3.30.420.10">
    <property type="entry name" value="Ribonuclease H-like superfamily/Ribonuclease H"/>
    <property type="match status" value="1"/>
</dbReference>
<keyword evidence="1" id="KW-1133">Transmembrane helix</keyword>
<proteinExistence type="predicted"/>
<dbReference type="SUPFAM" id="SSF53098">
    <property type="entry name" value="Ribonuclease H-like"/>
    <property type="match status" value="1"/>
</dbReference>
<dbReference type="GO" id="GO:0015074">
    <property type="term" value="P:DNA integration"/>
    <property type="evidence" value="ECO:0007669"/>
    <property type="project" value="InterPro"/>
</dbReference>
<sequence length="150" mass="16964">MQSIWFDLEGGKLDVPVSRRSIFLFVRISIFVLPGILWFARIWLYVVALFDLYTRRSVGWAMDQMPSLAVNALKMAIAQRRPASALIVHSDRGSQFASAAFRDTLRANQLVASMSRKANCYDNAHMESFWSNLKLSPQICHAQRGALGDL</sequence>
<organism evidence="3 4">
    <name type="scientific">Termitidicoccus mucosus</name>
    <dbReference type="NCBI Taxonomy" id="1184151"/>
    <lineage>
        <taxon>Bacteria</taxon>
        <taxon>Pseudomonadati</taxon>
        <taxon>Verrucomicrobiota</taxon>
        <taxon>Opitutia</taxon>
        <taxon>Opitutales</taxon>
        <taxon>Opitutaceae</taxon>
        <taxon>Termitidicoccus</taxon>
    </lineage>
</organism>
<keyword evidence="1" id="KW-0472">Membrane</keyword>
<accession>A0A178IP31</accession>
<dbReference type="EMBL" id="LRRQ01000027">
    <property type="protein sequence ID" value="OAM91461.1"/>
    <property type="molecule type" value="Genomic_DNA"/>
</dbReference>
<dbReference type="GO" id="GO:0003676">
    <property type="term" value="F:nucleic acid binding"/>
    <property type="evidence" value="ECO:0007669"/>
    <property type="project" value="InterPro"/>
</dbReference>
<dbReference type="InterPro" id="IPR036397">
    <property type="entry name" value="RNaseH_sf"/>
</dbReference>
<dbReference type="Proteomes" id="UP000078486">
    <property type="component" value="Unassembled WGS sequence"/>
</dbReference>
<evidence type="ECO:0000259" key="2">
    <source>
        <dbReference type="PROSITE" id="PS50994"/>
    </source>
</evidence>
<gene>
    <name evidence="3" type="ORF">AW736_03110</name>
</gene>
<evidence type="ECO:0000313" key="3">
    <source>
        <dbReference type="EMBL" id="OAM91461.1"/>
    </source>
</evidence>
<name>A0A178IP31_9BACT</name>
<keyword evidence="1" id="KW-0812">Transmembrane</keyword>
<dbReference type="PANTHER" id="PTHR46889">
    <property type="entry name" value="TRANSPOSASE INSF FOR INSERTION SEQUENCE IS3B-RELATED"/>
    <property type="match status" value="1"/>
</dbReference>
<comment type="caution">
    <text evidence="3">The sequence shown here is derived from an EMBL/GenBank/DDBJ whole genome shotgun (WGS) entry which is preliminary data.</text>
</comment>